<dbReference type="PATRIC" id="fig|768706.3.peg.3942"/>
<evidence type="ECO:0000256" key="2">
    <source>
        <dbReference type="ARBA" id="ARBA00022723"/>
    </source>
</evidence>
<dbReference type="SUPFAM" id="SSF56529">
    <property type="entry name" value="FAH"/>
    <property type="match status" value="1"/>
</dbReference>
<dbReference type="GO" id="GO:0016853">
    <property type="term" value="F:isomerase activity"/>
    <property type="evidence" value="ECO:0007669"/>
    <property type="project" value="UniProtKB-ARBA"/>
</dbReference>
<proteinExistence type="inferred from homology"/>
<feature type="domain" description="Rv2993c-like N-terminal" evidence="4">
    <location>
        <begin position="3"/>
        <end position="51"/>
    </location>
</feature>
<name>G7WBU8_DESOD</name>
<reference evidence="6" key="1">
    <citation type="submission" date="2011-11" db="EMBL/GenBank/DDBJ databases">
        <title>Complete sequence of Desulfosporosinus orientis DSM 765.</title>
        <authorList>
            <person name="Lucas S."/>
            <person name="Han J."/>
            <person name="Lapidus A."/>
            <person name="Cheng J.-F."/>
            <person name="Goodwin L."/>
            <person name="Pitluck S."/>
            <person name="Peters L."/>
            <person name="Ovchinnikova G."/>
            <person name="Teshima H."/>
            <person name="Detter J.C."/>
            <person name="Han C."/>
            <person name="Tapia R."/>
            <person name="Land M."/>
            <person name="Hauser L."/>
            <person name="Kyrpides N."/>
            <person name="Ivanova N."/>
            <person name="Pagani I."/>
            <person name="Pester M."/>
            <person name="Spring S."/>
            <person name="Ollivier B."/>
            <person name="Rattei T."/>
            <person name="Klenk H.-P."/>
            <person name="Wagner M."/>
            <person name="Loy A."/>
            <person name="Woyke T."/>
        </authorList>
    </citation>
    <scope>NUCLEOTIDE SEQUENCE [LARGE SCALE GENOMIC DNA]</scope>
    <source>
        <strain evidence="6">ATCC 19365 / DSM 765 / NCIMB 8382 / VKM B-1628</strain>
    </source>
</reference>
<gene>
    <name evidence="5" type="ordered locus">Desor_3898</name>
</gene>
<dbReference type="InterPro" id="IPR036663">
    <property type="entry name" value="Fumarylacetoacetase_C_sf"/>
</dbReference>
<dbReference type="HOGENOM" id="CLU_028458_4_2_9"/>
<organism evidence="5 6">
    <name type="scientific">Desulfosporosinus orientis (strain ATCC 19365 / DSM 765 / NCIMB 8382 / VKM B-1628 / Singapore I)</name>
    <name type="common">Desulfotomaculum orientis</name>
    <dbReference type="NCBI Taxonomy" id="768706"/>
    <lineage>
        <taxon>Bacteria</taxon>
        <taxon>Bacillati</taxon>
        <taxon>Bacillota</taxon>
        <taxon>Clostridia</taxon>
        <taxon>Eubacteriales</taxon>
        <taxon>Desulfitobacteriaceae</taxon>
        <taxon>Desulfosporosinus</taxon>
    </lineage>
</organism>
<evidence type="ECO:0000259" key="3">
    <source>
        <dbReference type="Pfam" id="PF01557"/>
    </source>
</evidence>
<dbReference type="Gene3D" id="3.90.850.10">
    <property type="entry name" value="Fumarylacetoacetase-like, C-terminal domain"/>
    <property type="match status" value="1"/>
</dbReference>
<dbReference type="EMBL" id="CP003108">
    <property type="protein sequence ID" value="AET69345.1"/>
    <property type="molecule type" value="Genomic_DNA"/>
</dbReference>
<dbReference type="KEGG" id="dor:Desor_3898"/>
<feature type="domain" description="Fumarylacetoacetase-like C-terminal" evidence="3">
    <location>
        <begin position="56"/>
        <end position="250"/>
    </location>
</feature>
<dbReference type="InterPro" id="IPR018833">
    <property type="entry name" value="Rv2993c-like_N"/>
</dbReference>
<reference evidence="5 6" key="2">
    <citation type="journal article" date="2012" name="J. Bacteriol.">
        <title>Complete genome sequences of Desulfosporosinus orientis DSM765T, Desulfosporosinus youngiae DSM17734T, Desulfosporosinus meridiei DSM13257T, and Desulfosporosinus acidiphilus DSM22704T.</title>
        <authorList>
            <person name="Pester M."/>
            <person name="Brambilla E."/>
            <person name="Alazard D."/>
            <person name="Rattei T."/>
            <person name="Weinmaier T."/>
            <person name="Han J."/>
            <person name="Lucas S."/>
            <person name="Lapidus A."/>
            <person name="Cheng J.F."/>
            <person name="Goodwin L."/>
            <person name="Pitluck S."/>
            <person name="Peters L."/>
            <person name="Ovchinnikova G."/>
            <person name="Teshima H."/>
            <person name="Detter J.C."/>
            <person name="Han C.S."/>
            <person name="Tapia R."/>
            <person name="Land M.L."/>
            <person name="Hauser L."/>
            <person name="Kyrpides N.C."/>
            <person name="Ivanova N.N."/>
            <person name="Pagani I."/>
            <person name="Huntmann M."/>
            <person name="Wei C.L."/>
            <person name="Davenport K.W."/>
            <person name="Daligault H."/>
            <person name="Chain P.S."/>
            <person name="Chen A."/>
            <person name="Mavromatis K."/>
            <person name="Markowitz V."/>
            <person name="Szeto E."/>
            <person name="Mikhailova N."/>
            <person name="Pati A."/>
            <person name="Wagner M."/>
            <person name="Woyke T."/>
            <person name="Ollivier B."/>
            <person name="Klenk H.P."/>
            <person name="Spring S."/>
            <person name="Loy A."/>
        </authorList>
    </citation>
    <scope>NUCLEOTIDE SEQUENCE [LARGE SCALE GENOMIC DNA]</scope>
    <source>
        <strain evidence="6">ATCC 19365 / DSM 765 / NCIMB 8382 / VKM B-1628</strain>
    </source>
</reference>
<keyword evidence="6" id="KW-1185">Reference proteome</keyword>
<dbReference type="Pfam" id="PF10370">
    <property type="entry name" value="Rv2993c-like_N"/>
    <property type="match status" value="1"/>
</dbReference>
<dbReference type="GO" id="GO:0018773">
    <property type="term" value="F:acetylpyruvate hydrolase activity"/>
    <property type="evidence" value="ECO:0007669"/>
    <property type="project" value="TreeGrafter"/>
</dbReference>
<keyword evidence="2" id="KW-0479">Metal-binding</keyword>
<dbReference type="GO" id="GO:0019752">
    <property type="term" value="P:carboxylic acid metabolic process"/>
    <property type="evidence" value="ECO:0007669"/>
    <property type="project" value="UniProtKB-ARBA"/>
</dbReference>
<dbReference type="Pfam" id="PF01557">
    <property type="entry name" value="FAA_hydrolase"/>
    <property type="match status" value="1"/>
</dbReference>
<dbReference type="eggNOG" id="COG0179">
    <property type="taxonomic scope" value="Bacteria"/>
</dbReference>
<dbReference type="GO" id="GO:0046872">
    <property type="term" value="F:metal ion binding"/>
    <property type="evidence" value="ECO:0007669"/>
    <property type="project" value="UniProtKB-KW"/>
</dbReference>
<dbReference type="Proteomes" id="UP000006346">
    <property type="component" value="Chromosome"/>
</dbReference>
<evidence type="ECO:0000313" key="5">
    <source>
        <dbReference type="EMBL" id="AET69345.1"/>
    </source>
</evidence>
<dbReference type="PANTHER" id="PTHR11820">
    <property type="entry name" value="ACYLPYRUVASE"/>
    <property type="match status" value="1"/>
</dbReference>
<comment type="similarity">
    <text evidence="1">Belongs to the FAH family.</text>
</comment>
<accession>G7WBU8</accession>
<dbReference type="FunFam" id="3.90.850.10:FF:000002">
    <property type="entry name" value="2-hydroxyhepta-2,4-diene-1,7-dioate isomerase"/>
    <property type="match status" value="1"/>
</dbReference>
<sequence length="272" mass="30428">MERYVRFKYGNNTRFGLVEGEKVAELIGEEFPNFKKPGITHELSLLKLLAPCNPTKAVCVGLNYKDTILEPGAKWPVEPLLFLKPFTSLIANGENIVKWPMTDHLNFEAELAIVIGKEAHFVPEKEVYQYIWGYTIANDVTAKDLQKSDGLWGRSKSFDTCLPLGPWIVSGIDPQNLTITSYLNGEQKQEGNTCDLIFGIEYLVSFISHITTLLPGDIILTGTPGGYGKTLNVGDKVEIEISEIGKLTNQCVECKEGWSMPPRNKEHIMYSL</sequence>
<dbReference type="STRING" id="768706.Desor_3898"/>
<dbReference type="AlphaFoldDB" id="G7WBU8"/>
<evidence type="ECO:0000256" key="1">
    <source>
        <dbReference type="ARBA" id="ARBA00010211"/>
    </source>
</evidence>
<evidence type="ECO:0000259" key="4">
    <source>
        <dbReference type="Pfam" id="PF10370"/>
    </source>
</evidence>
<dbReference type="PANTHER" id="PTHR11820:SF7">
    <property type="entry name" value="ACYLPYRUVASE FAHD1, MITOCHONDRIAL"/>
    <property type="match status" value="1"/>
</dbReference>
<evidence type="ECO:0000313" key="6">
    <source>
        <dbReference type="Proteomes" id="UP000006346"/>
    </source>
</evidence>
<dbReference type="RefSeq" id="WP_014186152.1">
    <property type="nucleotide sequence ID" value="NC_016584.1"/>
</dbReference>
<dbReference type="InterPro" id="IPR011234">
    <property type="entry name" value="Fumarylacetoacetase-like_C"/>
</dbReference>
<dbReference type="OrthoDB" id="9805307at2"/>
<protein>
    <submittedName>
        <fullName evidence="5">2-keto-4-pentenoate hydratase/2-oxohepta-3-ene-1,7-dioic acid hydratase</fullName>
    </submittedName>
</protein>